<reference evidence="12" key="1">
    <citation type="journal article" date="2013" name="Genome Announc.">
        <title>First genome sequence of a syntrophic acetate-oxidizing bacterium, Tepidanaerobacter acetatoxydans strain Re1.</title>
        <authorList>
            <person name="Manzoor S."/>
            <person name="Bongcam-Rudloff E."/>
            <person name="Schnurer A."/>
            <person name="Muller B."/>
        </authorList>
    </citation>
    <scope>NUCLEOTIDE SEQUENCE [LARGE SCALE GENOMIC DNA]</scope>
    <source>
        <strain evidence="12">Re1</strain>
    </source>
</reference>
<evidence type="ECO:0000256" key="1">
    <source>
        <dbReference type="ARBA" id="ARBA00001164"/>
    </source>
</evidence>
<dbReference type="UniPathway" id="UPA00035">
    <property type="reaction ID" value="UER00042"/>
</dbReference>
<evidence type="ECO:0000256" key="2">
    <source>
        <dbReference type="ARBA" id="ARBA00004664"/>
    </source>
</evidence>
<gene>
    <name evidence="9 11" type="primary">trpF</name>
    <name evidence="11" type="ordered locus">TEPIRE1_1748</name>
</gene>
<dbReference type="PATRIC" id="fig|1209989.3.peg.2012"/>
<dbReference type="AlphaFoldDB" id="F4LWG5"/>
<keyword evidence="5 9" id="KW-0028">Amino-acid biosynthesis</keyword>
<organism evidence="11 12">
    <name type="scientific">Tepidanaerobacter acetatoxydans (strain DSM 21804 / JCM 16047 / Re1)</name>
    <dbReference type="NCBI Taxonomy" id="1209989"/>
    <lineage>
        <taxon>Bacteria</taxon>
        <taxon>Bacillati</taxon>
        <taxon>Bacillota</taxon>
        <taxon>Clostridia</taxon>
        <taxon>Thermosediminibacterales</taxon>
        <taxon>Tepidanaerobacteraceae</taxon>
        <taxon>Tepidanaerobacter</taxon>
    </lineage>
</organism>
<dbReference type="HOGENOM" id="CLU_076364_1_0_9"/>
<dbReference type="InterPro" id="IPR013785">
    <property type="entry name" value="Aldolase_TIM"/>
</dbReference>
<evidence type="ECO:0000256" key="5">
    <source>
        <dbReference type="ARBA" id="ARBA00022605"/>
    </source>
</evidence>
<evidence type="ECO:0000256" key="8">
    <source>
        <dbReference type="ARBA" id="ARBA00023235"/>
    </source>
</evidence>
<comment type="similarity">
    <text evidence="9">Belongs to the TrpF family.</text>
</comment>
<name>F4LWG5_TEPAE</name>
<dbReference type="RefSeq" id="WP_013778685.1">
    <property type="nucleotide sequence ID" value="NC_015519.1"/>
</dbReference>
<dbReference type="PANTHER" id="PTHR42894">
    <property type="entry name" value="N-(5'-PHOSPHORIBOSYL)ANTHRANILATE ISOMERASE"/>
    <property type="match status" value="1"/>
</dbReference>
<comment type="pathway">
    <text evidence="2 9">Amino-acid biosynthesis; L-tryptophan biosynthesis; L-tryptophan from chorismate: step 3/5.</text>
</comment>
<dbReference type="EMBL" id="HF563609">
    <property type="protein sequence ID" value="CCP26538.1"/>
    <property type="molecule type" value="Genomic_DNA"/>
</dbReference>
<dbReference type="HAMAP" id="MF_00135">
    <property type="entry name" value="PRAI"/>
    <property type="match status" value="1"/>
</dbReference>
<dbReference type="InterPro" id="IPR011060">
    <property type="entry name" value="RibuloseP-bd_barrel"/>
</dbReference>
<evidence type="ECO:0000256" key="3">
    <source>
        <dbReference type="ARBA" id="ARBA00012572"/>
    </source>
</evidence>
<dbReference type="InterPro" id="IPR044643">
    <property type="entry name" value="TrpF_fam"/>
</dbReference>
<protein>
    <recommendedName>
        <fullName evidence="4 9">N-(5'-phosphoribosyl)anthranilate isomerase</fullName>
        <shortName evidence="9">PRAI</shortName>
        <ecNumber evidence="3 9">5.3.1.24</ecNumber>
    </recommendedName>
</protein>
<keyword evidence="7 9" id="KW-0057">Aromatic amino acid biosynthesis</keyword>
<evidence type="ECO:0000256" key="4">
    <source>
        <dbReference type="ARBA" id="ARBA00022272"/>
    </source>
</evidence>
<keyword evidence="8 9" id="KW-0413">Isomerase</keyword>
<evidence type="ECO:0000256" key="7">
    <source>
        <dbReference type="ARBA" id="ARBA00023141"/>
    </source>
</evidence>
<dbReference type="CDD" id="cd00405">
    <property type="entry name" value="PRAI"/>
    <property type="match status" value="1"/>
</dbReference>
<dbReference type="eggNOG" id="COG0135">
    <property type="taxonomic scope" value="Bacteria"/>
</dbReference>
<dbReference type="Gene3D" id="3.20.20.70">
    <property type="entry name" value="Aldolase class I"/>
    <property type="match status" value="1"/>
</dbReference>
<evidence type="ECO:0000259" key="10">
    <source>
        <dbReference type="Pfam" id="PF00697"/>
    </source>
</evidence>
<dbReference type="GO" id="GO:0000162">
    <property type="term" value="P:L-tryptophan biosynthetic process"/>
    <property type="evidence" value="ECO:0007669"/>
    <property type="project" value="UniProtKB-UniRule"/>
</dbReference>
<accession>L0S3U3</accession>
<comment type="catalytic activity">
    <reaction evidence="1 9">
        <text>N-(5-phospho-beta-D-ribosyl)anthranilate = 1-(2-carboxyphenylamino)-1-deoxy-D-ribulose 5-phosphate</text>
        <dbReference type="Rhea" id="RHEA:21540"/>
        <dbReference type="ChEBI" id="CHEBI:18277"/>
        <dbReference type="ChEBI" id="CHEBI:58613"/>
        <dbReference type="EC" id="5.3.1.24"/>
    </reaction>
</comment>
<dbReference type="EC" id="5.3.1.24" evidence="3 9"/>
<dbReference type="Proteomes" id="UP000010802">
    <property type="component" value="Chromosome"/>
</dbReference>
<keyword evidence="11" id="KW-0456">Lyase</keyword>
<feature type="domain" description="N-(5'phosphoribosyl) anthranilate isomerase (PRAI)" evidence="10">
    <location>
        <begin position="7"/>
        <end position="196"/>
    </location>
</feature>
<evidence type="ECO:0000313" key="12">
    <source>
        <dbReference type="Proteomes" id="UP000010802"/>
    </source>
</evidence>
<dbReference type="SUPFAM" id="SSF51366">
    <property type="entry name" value="Ribulose-phoshate binding barrel"/>
    <property type="match status" value="1"/>
</dbReference>
<keyword evidence="6 9" id="KW-0822">Tryptophan biosynthesis</keyword>
<dbReference type="PANTHER" id="PTHR42894:SF1">
    <property type="entry name" value="N-(5'-PHOSPHORIBOSYL)ANTHRANILATE ISOMERASE"/>
    <property type="match status" value="1"/>
</dbReference>
<evidence type="ECO:0000256" key="9">
    <source>
        <dbReference type="HAMAP-Rule" id="MF_00135"/>
    </source>
</evidence>
<accession>F4LWG5</accession>
<keyword evidence="12" id="KW-1185">Reference proteome</keyword>
<sequence length="202" mass="22312">MSDTKIKICGLFRLCDAEYVNCAMPDYAGFVFYPQSRRNISLKLALELRKALHPAIATVGVFVNASYTEIVELCCQNIINVVQLHGSESNEFISGLRCILPENKIWKAYRIRSAKDLEVAKTSAADMVLLDNGHGSGKRFDWSLIMDFCRPFILAGGLTPENIPDAIKQFNPYALDISSGVESDGVKDKTKIYAAVAAARRG</sequence>
<dbReference type="STRING" id="1209989.TepRe1_1624"/>
<proteinExistence type="inferred from homology"/>
<dbReference type="Pfam" id="PF00697">
    <property type="entry name" value="PRAI"/>
    <property type="match status" value="1"/>
</dbReference>
<dbReference type="GO" id="GO:0016829">
    <property type="term" value="F:lyase activity"/>
    <property type="evidence" value="ECO:0007669"/>
    <property type="project" value="UniProtKB-KW"/>
</dbReference>
<evidence type="ECO:0000313" key="11">
    <source>
        <dbReference type="EMBL" id="CCP26538.1"/>
    </source>
</evidence>
<dbReference type="KEGG" id="tae:TepiRe1_1748"/>
<dbReference type="InterPro" id="IPR001240">
    <property type="entry name" value="PRAI_dom"/>
</dbReference>
<dbReference type="GO" id="GO:0004640">
    <property type="term" value="F:phosphoribosylanthranilate isomerase activity"/>
    <property type="evidence" value="ECO:0007669"/>
    <property type="project" value="UniProtKB-UniRule"/>
</dbReference>
<evidence type="ECO:0000256" key="6">
    <source>
        <dbReference type="ARBA" id="ARBA00022822"/>
    </source>
</evidence>
<dbReference type="OrthoDB" id="9786954at2"/>
<dbReference type="KEGG" id="tep:TepRe1_1624"/>